<proteinExistence type="predicted"/>
<dbReference type="AlphaFoldDB" id="A0A4Q7S8K0"/>
<evidence type="ECO:0000259" key="2">
    <source>
        <dbReference type="Pfam" id="PF10106"/>
    </source>
</evidence>
<dbReference type="Pfam" id="PF13296">
    <property type="entry name" value="T6SS_Vgr"/>
    <property type="match status" value="1"/>
</dbReference>
<protein>
    <submittedName>
        <fullName evidence="4">Type VI secretion system secreted protein VgrG</fullName>
    </submittedName>
</protein>
<keyword evidence="1" id="KW-0175">Coiled coil</keyword>
<reference evidence="4 5" key="1">
    <citation type="journal article" date="2015" name="Stand. Genomic Sci.">
        <title>Genomic Encyclopedia of Bacterial and Archaeal Type Strains, Phase III: the genomes of soil and plant-associated and newly described type strains.</title>
        <authorList>
            <person name="Whitman W.B."/>
            <person name="Woyke T."/>
            <person name="Klenk H.P."/>
            <person name="Zhou Y."/>
            <person name="Lilburn T.G."/>
            <person name="Beck B.J."/>
            <person name="De Vos P."/>
            <person name="Vandamme P."/>
            <person name="Eisen J.A."/>
            <person name="Garrity G."/>
            <person name="Hugenholtz P."/>
            <person name="Kyrpides N.C."/>
        </authorList>
    </citation>
    <scope>NUCLEOTIDE SEQUENCE [LARGE SCALE GENOMIC DNA]</scope>
    <source>
        <strain evidence="4 5">ASC-9842</strain>
    </source>
</reference>
<dbReference type="Gene3D" id="3.55.50.10">
    <property type="entry name" value="Baseplate protein-like domains"/>
    <property type="match status" value="1"/>
</dbReference>
<accession>A0A4Q7S8K0</accession>
<dbReference type="InterPro" id="IPR037026">
    <property type="entry name" value="Vgr_OB-fold_dom_sf"/>
</dbReference>
<feature type="domain" description="DUF2345" evidence="2">
    <location>
        <begin position="592"/>
        <end position="739"/>
    </location>
</feature>
<dbReference type="Gene3D" id="2.30.110.50">
    <property type="match status" value="1"/>
</dbReference>
<gene>
    <name evidence="4" type="ORF">EV147_1105</name>
</gene>
<dbReference type="NCBIfam" id="TIGR03361">
    <property type="entry name" value="VI_Rhs_Vgr"/>
    <property type="match status" value="1"/>
</dbReference>
<dbReference type="Proteomes" id="UP000291078">
    <property type="component" value="Unassembled WGS sequence"/>
</dbReference>
<dbReference type="InterPro" id="IPR006533">
    <property type="entry name" value="T6SS_Vgr_RhsGE"/>
</dbReference>
<dbReference type="InterPro" id="IPR017847">
    <property type="entry name" value="T6SS_RhsGE_Vgr_subset"/>
</dbReference>
<keyword evidence="5" id="KW-1185">Reference proteome</keyword>
<dbReference type="Gene3D" id="2.40.50.230">
    <property type="entry name" value="Gp5 N-terminal domain"/>
    <property type="match status" value="1"/>
</dbReference>
<name>A0A4Q7S8K0_9BURK</name>
<comment type="caution">
    <text evidence="4">The sequence shown here is derived from an EMBL/GenBank/DDBJ whole genome shotgun (WGS) entry which is preliminary data.</text>
</comment>
<feature type="domain" description="Putative type VI secretion system Rhs element associated Vgr" evidence="3">
    <location>
        <begin position="472"/>
        <end position="574"/>
    </location>
</feature>
<evidence type="ECO:0000313" key="5">
    <source>
        <dbReference type="Proteomes" id="UP000291078"/>
    </source>
</evidence>
<dbReference type="InterPro" id="IPR018769">
    <property type="entry name" value="VgrG2_DUF2345"/>
</dbReference>
<evidence type="ECO:0000313" key="4">
    <source>
        <dbReference type="EMBL" id="RZT42088.1"/>
    </source>
</evidence>
<dbReference type="Pfam" id="PF05954">
    <property type="entry name" value="Phage_GPD"/>
    <property type="match status" value="1"/>
</dbReference>
<dbReference type="NCBIfam" id="TIGR01646">
    <property type="entry name" value="vgr_GE"/>
    <property type="match status" value="1"/>
</dbReference>
<dbReference type="Gene3D" id="4.10.220.110">
    <property type="match status" value="1"/>
</dbReference>
<sequence>MRDCKGSYFLQVPSAREAVALSVVGFEAVERLGELYRVVIELTHPARLDRTDFLNRPAVFVLDPESEGEEGNGTGPRRFGGWISAFSHISRCRDLHGYRITIEPEAARLRLTSRSRVYQHKTAPQIIEAILRAHGLLGHQFAFRLCREYPEHRFRLQYRQSDWDYVRLLMEQEGLYCYFEWGEFGERMVFGDDIDHYLYKPALDVPCRPTAGLESGAEAVFRVETHARTVPASVRTADYNPGAAWERVEGTANVARKDRTTYGEPYVFGTHHSDQAGARWEAQLRHEAALAGQVVHEGESNVLALRPGRVFRMDTMLPDSPDGQVVTEVTHSGARDRAYRNRFRAIPCDRRFRLPVDETRWPRIGGTLSGRVTSPGQYKYAYLTQDGHYVVRFDLDFDDWPGGAESVPLRLAKPFAGARQTGFHFPLIDGAEVAIAFHDGNPNRPYIAHALHNSQHEDLITSRDRWLSRNVIRTQSNNKLRFEDWEGQHGVKLASGHGSKSQLNLGYLVDRARKCRGEGFELRTSAWGVLRAGKGLFVAADDQPRAGGSQLDMERALAQLRQAQQMVESLGEAARAAGAIAADHKRQRALLEETLEELKRAGLLASAPAGMALASGTDLQLSAAENLIGTAGGHADVSVLKRLTVAAGQRISLFVQKLGMKLVAASGKVEIEAQSDEMRLLADRNLTISSAAARTVIDAKEEIILKCGGSYLRISATGIEDGTRGERTMRSAGIYRGGPTSLAQEMNQWKHASFDEDFVLRNAFDETPIANRKFKILRSDGSVIHGMTDAEGRTGLQKSLFVEGVQLEIDPE</sequence>
<evidence type="ECO:0000259" key="3">
    <source>
        <dbReference type="Pfam" id="PF13296"/>
    </source>
</evidence>
<dbReference type="SUPFAM" id="SSF69255">
    <property type="entry name" value="gp5 N-terminal domain-like"/>
    <property type="match status" value="1"/>
</dbReference>
<dbReference type="Pfam" id="PF10106">
    <property type="entry name" value="DUF2345"/>
    <property type="match status" value="1"/>
</dbReference>
<dbReference type="InterPro" id="IPR028244">
    <property type="entry name" value="T6SS_Rhs_Vgr_dom"/>
</dbReference>
<evidence type="ECO:0000256" key="1">
    <source>
        <dbReference type="SAM" id="Coils"/>
    </source>
</evidence>
<dbReference type="EMBL" id="SGXM01000001">
    <property type="protein sequence ID" value="RZT42088.1"/>
    <property type="molecule type" value="Genomic_DNA"/>
</dbReference>
<dbReference type="RefSeq" id="WP_130390081.1">
    <property type="nucleotide sequence ID" value="NZ_SGXM01000001.1"/>
</dbReference>
<organism evidence="4 5">
    <name type="scientific">Cupriavidus agavae</name>
    <dbReference type="NCBI Taxonomy" id="1001822"/>
    <lineage>
        <taxon>Bacteria</taxon>
        <taxon>Pseudomonadati</taxon>
        <taxon>Pseudomonadota</taxon>
        <taxon>Betaproteobacteria</taxon>
        <taxon>Burkholderiales</taxon>
        <taxon>Burkholderiaceae</taxon>
        <taxon>Cupriavidus</taxon>
    </lineage>
</organism>
<dbReference type="OrthoDB" id="1907165at2"/>
<feature type="coiled-coil region" evidence="1">
    <location>
        <begin position="553"/>
        <end position="601"/>
    </location>
</feature>
<dbReference type="SUPFAM" id="SSF69279">
    <property type="entry name" value="Phage tail proteins"/>
    <property type="match status" value="2"/>
</dbReference>